<dbReference type="Proteomes" id="UP000603912">
    <property type="component" value="Unassembled WGS sequence"/>
</dbReference>
<dbReference type="InterPro" id="IPR055570">
    <property type="entry name" value="DUF7146"/>
</dbReference>
<protein>
    <recommendedName>
        <fullName evidence="2">DUF7146 domain-containing protein</fullName>
    </recommendedName>
</protein>
<organism evidence="3 4">
    <name type="scientific">Alsobacter metallidurans</name>
    <dbReference type="NCBI Taxonomy" id="340221"/>
    <lineage>
        <taxon>Bacteria</taxon>
        <taxon>Pseudomonadati</taxon>
        <taxon>Pseudomonadota</taxon>
        <taxon>Alphaproteobacteria</taxon>
        <taxon>Hyphomicrobiales</taxon>
        <taxon>Alsobacteraceae</taxon>
        <taxon>Alsobacter</taxon>
    </lineage>
</organism>
<feature type="region of interest" description="Disordered" evidence="1">
    <location>
        <begin position="352"/>
        <end position="371"/>
    </location>
</feature>
<sequence length="1271" mass="138548">MRSSRDLDDVRDALLASAEALVCDILGEQPNRALSRPGRDLRWYRKGSFALVLSGPKAGFWHDKEGGQGKDLLGLIQMRVTSGSFPEALAWARRWLGMPEPDQETPEQRAAWAAGAAKRQAEREARREAREAELAADKAARIAEAQRRWQRAQPIAGTVAETYLLRTRAVAAPAQGWPDAARFDPITQALILAVFDEAGQTCAVQSIYLTRDAQKRPDATGVSKRSHGVIAGRAVILPGLGAEGEILAAEGPETGLTAWAATGLETRIALGGISGLQPDAGRPFVVLREHDRPGAPSRLKIEARIEEWRSEGCRIVEAWPWASAPDGAKDFNDLAQLEGSESVRARITDAIASAEETQPRSGPAETPVPDWWQAPTMRADQASAALAGPMEAFWRGVEGDSAARLRFKLEADEMPAWRRSEHRGRQQLMRVDLGAGKTETALRGALAFTDGEHAGHSAKDRPDVPRRVVFFVNDHKLGEDLHRRANAMQPGCAQLWRGLERPDPKDPSVTMCRRVADFHEVKAAGGKIDHLCGSNARGYCPFHPKSNSGESPCAYKTQGDAGSPIVVLAGPSALTQAPPGKIRRKATDWQGEVVSVDPFDAVVVDETRPADLMGGLSEKPDKLGLATLQRPLRNSEDAKRPVDWQTLEHQNERLGRLAELLKRVAQDKSRVRISLGELRGLGMTAHDFREFRLAVFSLARDVPNASDLTGPALHKALADIVKWNRPLFAIAKLAFCVAQALEDNAGNDDAALEVGQIEAEGGDEPAFILGWKEDLDEAYRNAPVLVLDGTGDPELLKPWLPRLTVAADVKVASPAAAEIHQTYDQTNGYRGWTPQGDATAEDATKQDRTAENNLQRLARMLDGLVREHGDVAAIVPQAAEAWLIDHWNGRPPCKLAHFGAIRGYDGFRAVRCLVVWSRPQAGPLEYERMAAVHRGSWGPSVGKGKWFEKQPSAYLLSDGTARVAEADRHPDELAERFRWQTTEAELIQAVGRARAVRRSAETPLLVIVGTSVPLPLQVDELVRTADLFAEATPVDDLIFKGVLPAEGRGKWAFWAAALGGKADAWRGFFRDRPDVDRRWQTALRRRNAHRSISMGESPSESISDQWSEWTVRATPQDRYRAEICLQGVAAGDEAAARAKLASVGLKPAEIRPGKATTRATVARSEQQQEQQAGHSPQAGIVPQGNNAPANKSRADTVLSFEPSSKPAESIAWPPDLEPAVVAIPVSFAPPAAQAPIPRPAPFYGLPSRILELADLWDEEASQPLKPAANWG</sequence>
<reference evidence="3" key="1">
    <citation type="journal article" date="2014" name="Int. J. Syst. Evol. Microbiol.">
        <title>Complete genome sequence of Corynebacterium casei LMG S-19264T (=DSM 44701T), isolated from a smear-ripened cheese.</title>
        <authorList>
            <consortium name="US DOE Joint Genome Institute (JGI-PGF)"/>
            <person name="Walter F."/>
            <person name="Albersmeier A."/>
            <person name="Kalinowski J."/>
            <person name="Ruckert C."/>
        </authorList>
    </citation>
    <scope>NUCLEOTIDE SEQUENCE</scope>
    <source>
        <strain evidence="3">CGMCC 1.12214</strain>
    </source>
</reference>
<feature type="region of interest" description="Disordered" evidence="1">
    <location>
        <begin position="827"/>
        <end position="846"/>
    </location>
</feature>
<feature type="compositionally biased region" description="Polar residues" evidence="1">
    <location>
        <begin position="1157"/>
        <end position="1174"/>
    </location>
</feature>
<name>A0A917MGU1_9HYPH</name>
<gene>
    <name evidence="3" type="ORF">GCM10007036_10560</name>
</gene>
<comment type="caution">
    <text evidence="3">The sequence shown here is derived from an EMBL/GenBank/DDBJ whole genome shotgun (WGS) entry which is preliminary data.</text>
</comment>
<dbReference type="RefSeq" id="WP_188516636.1">
    <property type="nucleotide sequence ID" value="NZ_BMES01000001.1"/>
</dbReference>
<keyword evidence="4" id="KW-1185">Reference proteome</keyword>
<feature type="region of interest" description="Disordered" evidence="1">
    <location>
        <begin position="1151"/>
        <end position="1195"/>
    </location>
</feature>
<feature type="domain" description="DUF7146" evidence="2">
    <location>
        <begin position="140"/>
        <end position="236"/>
    </location>
</feature>
<evidence type="ECO:0000256" key="1">
    <source>
        <dbReference type="SAM" id="MobiDB-lite"/>
    </source>
</evidence>
<accession>A0A917MGU1</accession>
<dbReference type="Pfam" id="PF23639">
    <property type="entry name" value="DUF7146"/>
    <property type="match status" value="1"/>
</dbReference>
<dbReference type="EMBL" id="BMES01000001">
    <property type="protein sequence ID" value="GGH12591.1"/>
    <property type="molecule type" value="Genomic_DNA"/>
</dbReference>
<evidence type="ECO:0000313" key="4">
    <source>
        <dbReference type="Proteomes" id="UP000603912"/>
    </source>
</evidence>
<evidence type="ECO:0000313" key="3">
    <source>
        <dbReference type="EMBL" id="GGH12591.1"/>
    </source>
</evidence>
<dbReference type="AlphaFoldDB" id="A0A917MGU1"/>
<evidence type="ECO:0000259" key="2">
    <source>
        <dbReference type="Pfam" id="PF23639"/>
    </source>
</evidence>
<proteinExistence type="predicted"/>
<reference evidence="3" key="2">
    <citation type="submission" date="2020-09" db="EMBL/GenBank/DDBJ databases">
        <authorList>
            <person name="Sun Q."/>
            <person name="Zhou Y."/>
        </authorList>
    </citation>
    <scope>NUCLEOTIDE SEQUENCE</scope>
    <source>
        <strain evidence="3">CGMCC 1.12214</strain>
    </source>
</reference>